<dbReference type="CDD" id="cd12148">
    <property type="entry name" value="fungal_TF_MHR"/>
    <property type="match status" value="1"/>
</dbReference>
<dbReference type="SUPFAM" id="SSF57701">
    <property type="entry name" value="Zn2/Cys6 DNA-binding domain"/>
    <property type="match status" value="1"/>
</dbReference>
<evidence type="ECO:0000313" key="5">
    <source>
        <dbReference type="EMBL" id="KAF2017920.1"/>
    </source>
</evidence>
<dbReference type="SMART" id="SM00906">
    <property type="entry name" value="Fungal_trans"/>
    <property type="match status" value="1"/>
</dbReference>
<feature type="domain" description="Zn(2)-C6 fungal-type" evidence="4">
    <location>
        <begin position="28"/>
        <end position="60"/>
    </location>
</feature>
<dbReference type="GO" id="GO:0006351">
    <property type="term" value="P:DNA-templated transcription"/>
    <property type="evidence" value="ECO:0007669"/>
    <property type="project" value="InterPro"/>
</dbReference>
<name>A0A6A5XZ60_9PLEO</name>
<dbReference type="PANTHER" id="PTHR47425:SF2">
    <property type="entry name" value="FARB-RELATED"/>
    <property type="match status" value="1"/>
</dbReference>
<sequence length="686" mass="77074">MSQPESSGVPQRSPDPAIGASTRRAARACTTCHSRKTRCDVLQVGVPCTKCVENEFQCSIEPRKKRRRKAEIKDSDSLAMPRVAFPEHIIRHQIPHYKFFQNLTPVGKSSLRSGNGERLMSLPIVPRDESAELHGNHRRVGPEELRFLKEMHVLDLPPKPVLDECVASYFRVFHSFFPVIDRPSFLARYHRKGSDNPDDPDAPSILIIQAIIFTACAFVPMECITKLGFSTRQQARSCFYTRTRYLHVFNYESDDIVTIQALLLISQYYHSMTEQRHTWFWAHQAISLAQGAGLHRDSGHAPQRKLWARIWWACLIRDRLITLGTNRPMHINSLDCNVPILTPADLEEEDDTEIDNLTKAIFVDFTKLCHYMEGVLSLAFAPQDTLKDQITVCETTLHNWKANLSAPSRRDADGTVQMTHGSIALVYRTFLHLIYNIVLTALLQSKSTLSRDPSSRSPSMDVVSVAADSAVLAEESTRFGLVEYFPTPSVTAIMPPLTVQVLLMRYSSNAAEVAEAKIRFSTCMEALHRLSYIYWHAGFYHDLFLLAASSGGAASSISTLRHQSNHPSQPEQPPQPIQIQAMPTSIPTQTRQETSGPRSISLLSDRSIESDASRVPEPPIFAKTSIAALLDSSVSRPTQSTDLENLPDAIDLDSDGVKSLNSQEQIRMFEEWLNDNALFSTLFPTM</sequence>
<dbReference type="GO" id="GO:0008270">
    <property type="term" value="F:zinc ion binding"/>
    <property type="evidence" value="ECO:0007669"/>
    <property type="project" value="InterPro"/>
</dbReference>
<feature type="region of interest" description="Disordered" evidence="3">
    <location>
        <begin position="1"/>
        <end position="21"/>
    </location>
</feature>
<dbReference type="Proteomes" id="UP000799778">
    <property type="component" value="Unassembled WGS sequence"/>
</dbReference>
<dbReference type="PANTHER" id="PTHR47425">
    <property type="entry name" value="FARB-RELATED"/>
    <property type="match status" value="1"/>
</dbReference>
<gene>
    <name evidence="5" type="ORF">BU24DRAFT_490994</name>
</gene>
<dbReference type="EMBL" id="ML978068">
    <property type="protein sequence ID" value="KAF2017920.1"/>
    <property type="molecule type" value="Genomic_DNA"/>
</dbReference>
<dbReference type="GeneID" id="54291146"/>
<dbReference type="CDD" id="cd00067">
    <property type="entry name" value="GAL4"/>
    <property type="match status" value="1"/>
</dbReference>
<dbReference type="PROSITE" id="PS50048">
    <property type="entry name" value="ZN2_CY6_FUNGAL_2"/>
    <property type="match status" value="1"/>
</dbReference>
<dbReference type="InterPro" id="IPR007219">
    <property type="entry name" value="XnlR_reg_dom"/>
</dbReference>
<keyword evidence="1" id="KW-0479">Metal-binding</keyword>
<dbReference type="InterPro" id="IPR052761">
    <property type="entry name" value="Fungal_Detox/Toxin_TFs"/>
</dbReference>
<dbReference type="AlphaFoldDB" id="A0A6A5XZ60"/>
<evidence type="ECO:0000259" key="4">
    <source>
        <dbReference type="PROSITE" id="PS50048"/>
    </source>
</evidence>
<evidence type="ECO:0000256" key="2">
    <source>
        <dbReference type="ARBA" id="ARBA00023242"/>
    </source>
</evidence>
<dbReference type="RefSeq" id="XP_033386259.1">
    <property type="nucleotide sequence ID" value="XM_033533749.1"/>
</dbReference>
<reference evidence="5" key="1">
    <citation type="journal article" date="2020" name="Stud. Mycol.">
        <title>101 Dothideomycetes genomes: a test case for predicting lifestyles and emergence of pathogens.</title>
        <authorList>
            <person name="Haridas S."/>
            <person name="Albert R."/>
            <person name="Binder M."/>
            <person name="Bloem J."/>
            <person name="Labutti K."/>
            <person name="Salamov A."/>
            <person name="Andreopoulos B."/>
            <person name="Baker S."/>
            <person name="Barry K."/>
            <person name="Bills G."/>
            <person name="Bluhm B."/>
            <person name="Cannon C."/>
            <person name="Castanera R."/>
            <person name="Culley D."/>
            <person name="Daum C."/>
            <person name="Ezra D."/>
            <person name="Gonzalez J."/>
            <person name="Henrissat B."/>
            <person name="Kuo A."/>
            <person name="Liang C."/>
            <person name="Lipzen A."/>
            <person name="Lutzoni F."/>
            <person name="Magnuson J."/>
            <person name="Mondo S."/>
            <person name="Nolan M."/>
            <person name="Ohm R."/>
            <person name="Pangilinan J."/>
            <person name="Park H.-J."/>
            <person name="Ramirez L."/>
            <person name="Alfaro M."/>
            <person name="Sun H."/>
            <person name="Tritt A."/>
            <person name="Yoshinaga Y."/>
            <person name="Zwiers L.-H."/>
            <person name="Turgeon B."/>
            <person name="Goodwin S."/>
            <person name="Spatafora J."/>
            <person name="Crous P."/>
            <person name="Grigoriev I."/>
        </authorList>
    </citation>
    <scope>NUCLEOTIDE SEQUENCE</scope>
    <source>
        <strain evidence="5">CBS 175.79</strain>
    </source>
</reference>
<dbReference type="PROSITE" id="PS00463">
    <property type="entry name" value="ZN2_CY6_FUNGAL_1"/>
    <property type="match status" value="1"/>
</dbReference>
<evidence type="ECO:0000313" key="6">
    <source>
        <dbReference type="Proteomes" id="UP000799778"/>
    </source>
</evidence>
<evidence type="ECO:0000256" key="3">
    <source>
        <dbReference type="SAM" id="MobiDB-lite"/>
    </source>
</evidence>
<dbReference type="Pfam" id="PF00172">
    <property type="entry name" value="Zn_clus"/>
    <property type="match status" value="1"/>
</dbReference>
<dbReference type="GO" id="GO:0000981">
    <property type="term" value="F:DNA-binding transcription factor activity, RNA polymerase II-specific"/>
    <property type="evidence" value="ECO:0007669"/>
    <property type="project" value="InterPro"/>
</dbReference>
<protein>
    <recommendedName>
        <fullName evidence="4">Zn(2)-C6 fungal-type domain-containing protein</fullName>
    </recommendedName>
</protein>
<accession>A0A6A5XZ60</accession>
<proteinExistence type="predicted"/>
<dbReference type="Gene3D" id="4.10.240.10">
    <property type="entry name" value="Zn(2)-C6 fungal-type DNA-binding domain"/>
    <property type="match status" value="1"/>
</dbReference>
<keyword evidence="6" id="KW-1185">Reference proteome</keyword>
<dbReference type="Pfam" id="PF04082">
    <property type="entry name" value="Fungal_trans"/>
    <property type="match status" value="1"/>
</dbReference>
<dbReference type="InterPro" id="IPR036864">
    <property type="entry name" value="Zn2-C6_fun-type_DNA-bd_sf"/>
</dbReference>
<keyword evidence="2" id="KW-0539">Nucleus</keyword>
<dbReference type="SMART" id="SM00066">
    <property type="entry name" value="GAL4"/>
    <property type="match status" value="1"/>
</dbReference>
<feature type="compositionally biased region" description="Polar residues" evidence="3">
    <location>
        <begin position="1"/>
        <end position="10"/>
    </location>
</feature>
<organism evidence="5 6">
    <name type="scientific">Aaosphaeria arxii CBS 175.79</name>
    <dbReference type="NCBI Taxonomy" id="1450172"/>
    <lineage>
        <taxon>Eukaryota</taxon>
        <taxon>Fungi</taxon>
        <taxon>Dikarya</taxon>
        <taxon>Ascomycota</taxon>
        <taxon>Pezizomycotina</taxon>
        <taxon>Dothideomycetes</taxon>
        <taxon>Pleosporomycetidae</taxon>
        <taxon>Pleosporales</taxon>
        <taxon>Pleosporales incertae sedis</taxon>
        <taxon>Aaosphaeria</taxon>
    </lineage>
</organism>
<dbReference type="OrthoDB" id="4161332at2759"/>
<dbReference type="GO" id="GO:0003677">
    <property type="term" value="F:DNA binding"/>
    <property type="evidence" value="ECO:0007669"/>
    <property type="project" value="InterPro"/>
</dbReference>
<evidence type="ECO:0000256" key="1">
    <source>
        <dbReference type="ARBA" id="ARBA00022723"/>
    </source>
</evidence>
<feature type="region of interest" description="Disordered" evidence="3">
    <location>
        <begin position="557"/>
        <end position="578"/>
    </location>
</feature>
<feature type="compositionally biased region" description="Polar residues" evidence="3">
    <location>
        <begin position="557"/>
        <end position="566"/>
    </location>
</feature>
<dbReference type="InterPro" id="IPR001138">
    <property type="entry name" value="Zn2Cys6_DnaBD"/>
</dbReference>